<dbReference type="InterPro" id="IPR036291">
    <property type="entry name" value="NAD(P)-bd_dom_sf"/>
</dbReference>
<dbReference type="Gene3D" id="3.40.50.720">
    <property type="entry name" value="NAD(P)-binding Rossmann-like Domain"/>
    <property type="match status" value="1"/>
</dbReference>
<dbReference type="CDD" id="cd05233">
    <property type="entry name" value="SDR_c"/>
    <property type="match status" value="1"/>
</dbReference>
<dbReference type="FunFam" id="3.40.50.720:FF:000084">
    <property type="entry name" value="Short-chain dehydrogenase reductase"/>
    <property type="match status" value="1"/>
</dbReference>
<dbReference type="Pfam" id="PF13561">
    <property type="entry name" value="adh_short_C2"/>
    <property type="match status" value="1"/>
</dbReference>
<dbReference type="SUPFAM" id="SSF51735">
    <property type="entry name" value="NAD(P)-binding Rossmann-fold domains"/>
    <property type="match status" value="1"/>
</dbReference>
<evidence type="ECO:0000259" key="3">
    <source>
        <dbReference type="SMART" id="SM00822"/>
    </source>
</evidence>
<comment type="similarity">
    <text evidence="1">Belongs to the short-chain dehydrogenases/reductases (SDR) family.</text>
</comment>
<proteinExistence type="inferred from homology"/>
<dbReference type="GO" id="GO:0048038">
    <property type="term" value="F:quinone binding"/>
    <property type="evidence" value="ECO:0007669"/>
    <property type="project" value="TreeGrafter"/>
</dbReference>
<accession>A0A0J8VP10</accession>
<dbReference type="RefSeq" id="WP_024560813.1">
    <property type="nucleotide sequence ID" value="NZ_LFEJ01000013.1"/>
</dbReference>
<dbReference type="InterPro" id="IPR002347">
    <property type="entry name" value="SDR_fam"/>
</dbReference>
<protein>
    <submittedName>
        <fullName evidence="4">Oxidoreductase</fullName>
    </submittedName>
</protein>
<dbReference type="Proteomes" id="UP000037315">
    <property type="component" value="Unassembled WGS sequence"/>
</dbReference>
<sequence>MGNIEKKVAVVLGGAKGIGLAISQRLATEGAITWFTSRRDEELETAKSKIAGTALPLRADVSQKSELSRIMQTIAEKSGQIDILVINAGISEYATLEEIDEPHFDKTFGLNVRSPVFALQAALPLLKPGSSVVLIGSIADVIGTPGYGVYSASKAALRSFARTWTRELAGQGIRVNVVAPGPVDTDMMAAVSDEVRKGLTSAIPLGRMARPEEVANAAFFLASDESSYIAGAEICIDGGMTQV</sequence>
<dbReference type="PATRIC" id="fig|1656095.3.peg.4474"/>
<keyword evidence="2" id="KW-0560">Oxidoreductase</keyword>
<gene>
    <name evidence="4" type="ORF">ACH50_09235</name>
</gene>
<dbReference type="PRINTS" id="PR00081">
    <property type="entry name" value="GDHRDH"/>
</dbReference>
<dbReference type="OrthoDB" id="9803333at2"/>
<evidence type="ECO:0000313" key="4">
    <source>
        <dbReference type="EMBL" id="KMV34931.1"/>
    </source>
</evidence>
<evidence type="ECO:0000313" key="5">
    <source>
        <dbReference type="Proteomes" id="UP000037315"/>
    </source>
</evidence>
<comment type="caution">
    <text evidence="4">The sequence shown here is derived from an EMBL/GenBank/DDBJ whole genome shotgun (WGS) entry which is preliminary data.</text>
</comment>
<dbReference type="GO" id="GO:0016616">
    <property type="term" value="F:oxidoreductase activity, acting on the CH-OH group of donors, NAD or NADP as acceptor"/>
    <property type="evidence" value="ECO:0007669"/>
    <property type="project" value="TreeGrafter"/>
</dbReference>
<evidence type="ECO:0000256" key="1">
    <source>
        <dbReference type="ARBA" id="ARBA00006484"/>
    </source>
</evidence>
<organism evidence="4 5">
    <name type="scientific">Franconibacter pulveris</name>
    <dbReference type="NCBI Taxonomy" id="435910"/>
    <lineage>
        <taxon>Bacteria</taxon>
        <taxon>Pseudomonadati</taxon>
        <taxon>Pseudomonadota</taxon>
        <taxon>Gammaproteobacteria</taxon>
        <taxon>Enterobacterales</taxon>
        <taxon>Enterobacteriaceae</taxon>
        <taxon>Franconibacter</taxon>
    </lineage>
</organism>
<evidence type="ECO:0000256" key="2">
    <source>
        <dbReference type="ARBA" id="ARBA00023002"/>
    </source>
</evidence>
<dbReference type="STRING" id="1121863.GCA_000621185_01508"/>
<dbReference type="PRINTS" id="PR00080">
    <property type="entry name" value="SDRFAMILY"/>
</dbReference>
<feature type="domain" description="Ketoreductase" evidence="3">
    <location>
        <begin position="7"/>
        <end position="186"/>
    </location>
</feature>
<dbReference type="SMART" id="SM00822">
    <property type="entry name" value="PKS_KR"/>
    <property type="match status" value="1"/>
</dbReference>
<dbReference type="InterPro" id="IPR057326">
    <property type="entry name" value="KR_dom"/>
</dbReference>
<dbReference type="GO" id="GO:0006633">
    <property type="term" value="P:fatty acid biosynthetic process"/>
    <property type="evidence" value="ECO:0007669"/>
    <property type="project" value="TreeGrafter"/>
</dbReference>
<dbReference type="PANTHER" id="PTHR42760:SF133">
    <property type="entry name" value="3-OXOACYL-[ACYL-CARRIER-PROTEIN] REDUCTASE"/>
    <property type="match status" value="1"/>
</dbReference>
<reference evidence="4 5" key="1">
    <citation type="submission" date="2015-06" db="EMBL/GenBank/DDBJ databases">
        <title>Genome sequencing of Cronobacter sp. strain DJ34 isolated from petroleum contaminated sludge of Duliajan Oil Fields, Assam, India.</title>
        <authorList>
            <person name="Pal S."/>
            <person name="Banerjee T.D."/>
            <person name="Roy A."/>
            <person name="Sar P."/>
            <person name="Kazy S.K."/>
        </authorList>
    </citation>
    <scope>NUCLEOTIDE SEQUENCE [LARGE SCALE GENOMIC DNA]</scope>
    <source>
        <strain evidence="4 5">DJ34</strain>
    </source>
</reference>
<keyword evidence="5" id="KW-1185">Reference proteome</keyword>
<dbReference type="PANTHER" id="PTHR42760">
    <property type="entry name" value="SHORT-CHAIN DEHYDROGENASES/REDUCTASES FAMILY MEMBER"/>
    <property type="match status" value="1"/>
</dbReference>
<name>A0A0J8VP10_9ENTR</name>
<dbReference type="AlphaFoldDB" id="A0A0J8VP10"/>
<dbReference type="EMBL" id="LFEJ01000013">
    <property type="protein sequence ID" value="KMV34931.1"/>
    <property type="molecule type" value="Genomic_DNA"/>
</dbReference>